<feature type="transmembrane region" description="Helical" evidence="9">
    <location>
        <begin position="29"/>
        <end position="47"/>
    </location>
</feature>
<dbReference type="InterPro" id="IPR036890">
    <property type="entry name" value="HATPase_C_sf"/>
</dbReference>
<dbReference type="Pfam" id="PF07730">
    <property type="entry name" value="HisKA_3"/>
    <property type="match status" value="1"/>
</dbReference>
<keyword evidence="9" id="KW-1133">Transmembrane helix</keyword>
<evidence type="ECO:0000259" key="10">
    <source>
        <dbReference type="Pfam" id="PF02518"/>
    </source>
</evidence>
<feature type="transmembrane region" description="Helical" evidence="9">
    <location>
        <begin position="59"/>
        <end position="75"/>
    </location>
</feature>
<keyword evidence="9" id="KW-0472">Membrane</keyword>
<comment type="caution">
    <text evidence="13">The sequence shown here is derived from an EMBL/GenBank/DDBJ whole genome shotgun (WGS) entry which is preliminary data.</text>
</comment>
<evidence type="ECO:0000256" key="4">
    <source>
        <dbReference type="ARBA" id="ARBA00022679"/>
    </source>
</evidence>
<dbReference type="Pfam" id="PF23539">
    <property type="entry name" value="DUF7134"/>
    <property type="match status" value="1"/>
</dbReference>
<gene>
    <name evidence="13" type="ORF">GCM10022204_07090</name>
</gene>
<evidence type="ECO:0000256" key="9">
    <source>
        <dbReference type="SAM" id="Phobius"/>
    </source>
</evidence>
<keyword evidence="8" id="KW-0902">Two-component regulatory system</keyword>
<comment type="catalytic activity">
    <reaction evidence="1">
        <text>ATP + protein L-histidine = ADP + protein N-phospho-L-histidine.</text>
        <dbReference type="EC" id="2.7.13.3"/>
    </reaction>
</comment>
<keyword evidence="7" id="KW-0067">ATP-binding</keyword>
<keyword evidence="9" id="KW-0812">Transmembrane</keyword>
<evidence type="ECO:0000313" key="13">
    <source>
        <dbReference type="EMBL" id="GAA3693926.1"/>
    </source>
</evidence>
<dbReference type="InterPro" id="IPR011712">
    <property type="entry name" value="Sig_transdc_His_kin_sub3_dim/P"/>
</dbReference>
<evidence type="ECO:0000313" key="14">
    <source>
        <dbReference type="Proteomes" id="UP001500051"/>
    </source>
</evidence>
<feature type="domain" description="Histidine kinase/HSP90-like ATPase" evidence="10">
    <location>
        <begin position="297"/>
        <end position="383"/>
    </location>
</feature>
<evidence type="ECO:0000256" key="8">
    <source>
        <dbReference type="ARBA" id="ARBA00023012"/>
    </source>
</evidence>
<dbReference type="InterPro" id="IPR050482">
    <property type="entry name" value="Sensor_HK_TwoCompSys"/>
</dbReference>
<sequence>MSPEAIARVHRPRGWGALARRLDPFLDPAIGVLAAALALTSFLSADIATIDPRLREPDVVGAVATVVAAGSLAWRRTRPRVAYGVFLAGSMVVSGTFHYIGLLSLMVLLSLYSLTTRTSRRDAAFGLGAGIACFGVLALAGVPDLRLKDLLLAVALLVAAWAVGEAVRTRREGQREQVRAAITEERLRIARELHDVVAHSMSLIAVQAGVGAHVIRTDPAAAGQALDIIAETSRRALEQTRSMLGMLREEDEVGNRPPTQGLGDLSALVEDVRSAGLDVALDRSGTAPVLGAAESLTAYRIVQESLTNVIKHSAAGNATVTVDTSGPAVEIEVTDPGPTRSAGRTGSRGHGLIGLDERVRMVGGVLTYGVDGDGFRVHARLPTGAAR</sequence>
<evidence type="ECO:0000256" key="7">
    <source>
        <dbReference type="ARBA" id="ARBA00022840"/>
    </source>
</evidence>
<accession>A0ABP7CR02</accession>
<dbReference type="EC" id="2.7.13.3" evidence="2"/>
<dbReference type="Gene3D" id="1.20.5.1930">
    <property type="match status" value="1"/>
</dbReference>
<proteinExistence type="predicted"/>
<dbReference type="Proteomes" id="UP001500051">
    <property type="component" value="Unassembled WGS sequence"/>
</dbReference>
<reference evidence="14" key="1">
    <citation type="journal article" date="2019" name="Int. J. Syst. Evol. Microbiol.">
        <title>The Global Catalogue of Microorganisms (GCM) 10K type strain sequencing project: providing services to taxonomists for standard genome sequencing and annotation.</title>
        <authorList>
            <consortium name="The Broad Institute Genomics Platform"/>
            <consortium name="The Broad Institute Genome Sequencing Center for Infectious Disease"/>
            <person name="Wu L."/>
            <person name="Ma J."/>
        </authorList>
    </citation>
    <scope>NUCLEOTIDE SEQUENCE [LARGE SCALE GENOMIC DNA]</scope>
    <source>
        <strain evidence="14">JCM 16548</strain>
    </source>
</reference>
<keyword evidence="3" id="KW-0597">Phosphoprotein</keyword>
<feature type="transmembrane region" description="Helical" evidence="9">
    <location>
        <begin position="123"/>
        <end position="143"/>
    </location>
</feature>
<evidence type="ECO:0000256" key="1">
    <source>
        <dbReference type="ARBA" id="ARBA00000085"/>
    </source>
</evidence>
<name>A0ABP7CR02_9ACTN</name>
<dbReference type="PANTHER" id="PTHR24421:SF10">
    <property type="entry name" value="NITRATE_NITRITE SENSOR PROTEIN NARQ"/>
    <property type="match status" value="1"/>
</dbReference>
<organism evidence="13 14">
    <name type="scientific">Microlunatus aurantiacus</name>
    <dbReference type="NCBI Taxonomy" id="446786"/>
    <lineage>
        <taxon>Bacteria</taxon>
        <taxon>Bacillati</taxon>
        <taxon>Actinomycetota</taxon>
        <taxon>Actinomycetes</taxon>
        <taxon>Propionibacteriales</taxon>
        <taxon>Propionibacteriaceae</taxon>
        <taxon>Microlunatus</taxon>
    </lineage>
</organism>
<evidence type="ECO:0000256" key="5">
    <source>
        <dbReference type="ARBA" id="ARBA00022741"/>
    </source>
</evidence>
<dbReference type="InterPro" id="IPR003594">
    <property type="entry name" value="HATPase_dom"/>
</dbReference>
<keyword evidence="6 13" id="KW-0418">Kinase</keyword>
<keyword evidence="4" id="KW-0808">Transferase</keyword>
<dbReference type="SUPFAM" id="SSF55874">
    <property type="entry name" value="ATPase domain of HSP90 chaperone/DNA topoisomerase II/histidine kinase"/>
    <property type="match status" value="1"/>
</dbReference>
<feature type="transmembrane region" description="Helical" evidence="9">
    <location>
        <begin position="81"/>
        <end position="111"/>
    </location>
</feature>
<evidence type="ECO:0000259" key="12">
    <source>
        <dbReference type="Pfam" id="PF23539"/>
    </source>
</evidence>
<feature type="domain" description="DUF7134" evidence="12">
    <location>
        <begin position="32"/>
        <end position="171"/>
    </location>
</feature>
<evidence type="ECO:0000256" key="3">
    <source>
        <dbReference type="ARBA" id="ARBA00022553"/>
    </source>
</evidence>
<dbReference type="CDD" id="cd16917">
    <property type="entry name" value="HATPase_UhpB-NarQ-NarX-like"/>
    <property type="match status" value="1"/>
</dbReference>
<keyword evidence="5" id="KW-0547">Nucleotide-binding</keyword>
<evidence type="ECO:0000256" key="6">
    <source>
        <dbReference type="ARBA" id="ARBA00022777"/>
    </source>
</evidence>
<feature type="domain" description="Signal transduction histidine kinase subgroup 3 dimerisation and phosphoacceptor" evidence="11">
    <location>
        <begin position="185"/>
        <end position="251"/>
    </location>
</feature>
<dbReference type="GO" id="GO:0016301">
    <property type="term" value="F:kinase activity"/>
    <property type="evidence" value="ECO:0007669"/>
    <property type="project" value="UniProtKB-KW"/>
</dbReference>
<protein>
    <recommendedName>
        <fullName evidence="2">histidine kinase</fullName>
        <ecNumber evidence="2">2.7.13.3</ecNumber>
    </recommendedName>
</protein>
<dbReference type="EMBL" id="BAAAYX010000002">
    <property type="protein sequence ID" value="GAA3693926.1"/>
    <property type="molecule type" value="Genomic_DNA"/>
</dbReference>
<feature type="transmembrane region" description="Helical" evidence="9">
    <location>
        <begin position="149"/>
        <end position="167"/>
    </location>
</feature>
<dbReference type="PANTHER" id="PTHR24421">
    <property type="entry name" value="NITRATE/NITRITE SENSOR PROTEIN NARX-RELATED"/>
    <property type="match status" value="1"/>
</dbReference>
<dbReference type="Gene3D" id="3.30.565.10">
    <property type="entry name" value="Histidine kinase-like ATPase, C-terminal domain"/>
    <property type="match status" value="1"/>
</dbReference>
<keyword evidence="14" id="KW-1185">Reference proteome</keyword>
<evidence type="ECO:0000259" key="11">
    <source>
        <dbReference type="Pfam" id="PF07730"/>
    </source>
</evidence>
<dbReference type="Pfam" id="PF02518">
    <property type="entry name" value="HATPase_c"/>
    <property type="match status" value="1"/>
</dbReference>
<evidence type="ECO:0000256" key="2">
    <source>
        <dbReference type="ARBA" id="ARBA00012438"/>
    </source>
</evidence>
<dbReference type="InterPro" id="IPR055558">
    <property type="entry name" value="DUF7134"/>
</dbReference>
<dbReference type="RefSeq" id="WP_344810890.1">
    <property type="nucleotide sequence ID" value="NZ_BAAAYX010000002.1"/>
</dbReference>